<dbReference type="SUPFAM" id="SSF55729">
    <property type="entry name" value="Acyl-CoA N-acyltransferases (Nat)"/>
    <property type="match status" value="1"/>
</dbReference>
<dbReference type="AlphaFoldDB" id="A0A7J5TZK7"/>
<dbReference type="Pfam" id="PF13480">
    <property type="entry name" value="Acetyltransf_6"/>
    <property type="match status" value="1"/>
</dbReference>
<dbReference type="GO" id="GO:0016740">
    <property type="term" value="F:transferase activity"/>
    <property type="evidence" value="ECO:0007669"/>
    <property type="project" value="UniProtKB-KW"/>
</dbReference>
<gene>
    <name evidence="2" type="ORF">F5984_14565</name>
</gene>
<evidence type="ECO:0000313" key="3">
    <source>
        <dbReference type="Proteomes" id="UP000488299"/>
    </source>
</evidence>
<dbReference type="Proteomes" id="UP000488299">
    <property type="component" value="Unassembled WGS sequence"/>
</dbReference>
<sequence>MPVPLRRKYGFWVVHQPLFCQFLSIYGPQITTPIADQFARVLLTEYRYGSILHLQLPVATPGFTEGPFLVQEYHTHLLPLQHPYPHLYQQYAPDTRRHLRRAKAANWTVETSTDLTPLLNLFKAHHAGTIPGGVAEWAYDGLNNVVQALQKHGMVTLRYASRDGKPEAGVLFAHTGNRVVYLFNAASAVGRKHHARTILIDQWIQETSGRRVYVFDFESSEKRSIARFYKKFGTVPSGYLVLRWNQMPKLFRGILALKNWLLRL</sequence>
<dbReference type="EMBL" id="WELI01000005">
    <property type="protein sequence ID" value="KAB7730523.1"/>
    <property type="molecule type" value="Genomic_DNA"/>
</dbReference>
<dbReference type="InterPro" id="IPR016181">
    <property type="entry name" value="Acyl_CoA_acyltransferase"/>
</dbReference>
<reference evidence="2 3" key="1">
    <citation type="submission" date="2019-10" db="EMBL/GenBank/DDBJ databases">
        <title>Rudanella paleaurantiibacter sp. nov., isolated from sludge.</title>
        <authorList>
            <person name="Xu S.Q."/>
        </authorList>
    </citation>
    <scope>NUCLEOTIDE SEQUENCE [LARGE SCALE GENOMIC DNA]</scope>
    <source>
        <strain evidence="2 3">HX-22-17</strain>
    </source>
</reference>
<name>A0A7J5TZK7_9BACT</name>
<keyword evidence="2" id="KW-0808">Transferase</keyword>
<dbReference type="InterPro" id="IPR038740">
    <property type="entry name" value="BioF2-like_GNAT_dom"/>
</dbReference>
<accession>A0A7J5TZK7</accession>
<keyword evidence="3" id="KW-1185">Reference proteome</keyword>
<proteinExistence type="predicted"/>
<comment type="caution">
    <text evidence="2">The sequence shown here is derived from an EMBL/GenBank/DDBJ whole genome shotgun (WGS) entry which is preliminary data.</text>
</comment>
<evidence type="ECO:0000259" key="1">
    <source>
        <dbReference type="Pfam" id="PF13480"/>
    </source>
</evidence>
<feature type="domain" description="BioF2-like acetyltransferase" evidence="1">
    <location>
        <begin position="95"/>
        <end position="217"/>
    </location>
</feature>
<evidence type="ECO:0000313" key="2">
    <source>
        <dbReference type="EMBL" id="KAB7730523.1"/>
    </source>
</evidence>
<dbReference type="Gene3D" id="3.40.630.30">
    <property type="match status" value="1"/>
</dbReference>
<organism evidence="2 3">
    <name type="scientific">Rudanella paleaurantiibacter</name>
    <dbReference type="NCBI Taxonomy" id="2614655"/>
    <lineage>
        <taxon>Bacteria</taxon>
        <taxon>Pseudomonadati</taxon>
        <taxon>Bacteroidota</taxon>
        <taxon>Cytophagia</taxon>
        <taxon>Cytophagales</taxon>
        <taxon>Cytophagaceae</taxon>
        <taxon>Rudanella</taxon>
    </lineage>
</organism>
<protein>
    <submittedName>
        <fullName evidence="2">GNAT family N-acetyltransferase</fullName>
    </submittedName>
</protein>